<dbReference type="FunFam" id="3.40.50.300:FF:000224">
    <property type="entry name" value="Energy-coupling factor transporter ATP-binding protein EcfA"/>
    <property type="match status" value="1"/>
</dbReference>
<dbReference type="InterPro" id="IPR015856">
    <property type="entry name" value="ABC_transpr_CbiO/EcfA_su"/>
</dbReference>
<evidence type="ECO:0000313" key="10">
    <source>
        <dbReference type="EMBL" id="ACV29441.1"/>
    </source>
</evidence>
<dbReference type="InterPro" id="IPR003439">
    <property type="entry name" value="ABC_transporter-like_ATP-bd"/>
</dbReference>
<dbReference type="EMBL" id="CP001708">
    <property type="protein sequence ID" value="ACV29441.1"/>
    <property type="molecule type" value="Genomic_DNA"/>
</dbReference>
<dbReference type="CDD" id="cd03225">
    <property type="entry name" value="ABC_cobalt_CbiO_domain1"/>
    <property type="match status" value="1"/>
</dbReference>
<reference evidence="10 11" key="1">
    <citation type="journal article" date="2009" name="Stand. Genomic Sci.">
        <title>Complete genome sequence of Anaerococcus prevotii type strain (PC1).</title>
        <authorList>
            <person name="Labutti K."/>
            <person name="Pukall R."/>
            <person name="Steenblock K."/>
            <person name="Glavina Del Rio T."/>
            <person name="Tice H."/>
            <person name="Copeland A."/>
            <person name="Cheng J.F."/>
            <person name="Lucas S."/>
            <person name="Chen F."/>
            <person name="Nolan M."/>
            <person name="Bruce D."/>
            <person name="Goodwin L."/>
            <person name="Pitluck S."/>
            <person name="Ivanova N."/>
            <person name="Mavromatis K."/>
            <person name="Ovchinnikova G."/>
            <person name="Pati A."/>
            <person name="Chen A."/>
            <person name="Palaniappan K."/>
            <person name="Land M."/>
            <person name="Hauser L."/>
            <person name="Chang Y.J."/>
            <person name="Jeffries C.D."/>
            <person name="Chain P."/>
            <person name="Saunders E."/>
            <person name="Brettin T."/>
            <person name="Detter J.C."/>
            <person name="Han C."/>
            <person name="Goker M."/>
            <person name="Bristow J."/>
            <person name="Eisen J.A."/>
            <person name="Markowitz V."/>
            <person name="Hugenholtz P."/>
            <person name="Kyrpides N.C."/>
            <person name="Klenk H.P."/>
            <person name="Lapidus A."/>
        </authorList>
    </citation>
    <scope>NUCLEOTIDE SEQUENCE [LARGE SCALE GENOMIC DNA]</scope>
    <source>
        <strain evidence="11">ATCC 9321 / DSM 20548 / JCM 6508 / NCTC 11806 / PC1</strain>
    </source>
</reference>
<dbReference type="SMART" id="SM00382">
    <property type="entry name" value="AAA"/>
    <property type="match status" value="1"/>
</dbReference>
<comment type="function">
    <text evidence="8">ATP-binding (A) component of a common energy-coupling factor (ECF) ABC-transporter complex.</text>
</comment>
<dbReference type="NCBIfam" id="TIGR04521">
    <property type="entry name" value="ECF_ATPase_2"/>
    <property type="match status" value="1"/>
</dbReference>
<evidence type="ECO:0000259" key="9">
    <source>
        <dbReference type="PROSITE" id="PS50893"/>
    </source>
</evidence>
<sequence>MKIELKNVDYIYNAGLPSEVYALKDINLEINSHEIVGLIGQTGSGKSTLVQLLNGLLIPTNGDCLIDGINSKDKKKRKDARFKVGLVFQYPENQLFEETIAKDIAFGPKNMGLSEEEIDGRVRAAMAKVGLDYETYKDKSPFELSGGQQRRVAVAGILSMNPKVLVLDELTAGLDPVGRDEIFEEIISLYEADPELSIVLVSHSMEDVAEYVDRVIVMNKGEVYSDKSTYDTFTQAELNSIGLDVPQITKFMRAYKEKNPQVRDDIYTVDDAISELKRVLGGKDGKH</sequence>
<dbReference type="SUPFAM" id="SSF52540">
    <property type="entry name" value="P-loop containing nucleoside triphosphate hydrolases"/>
    <property type="match status" value="1"/>
</dbReference>
<keyword evidence="11" id="KW-1185">Reference proteome</keyword>
<dbReference type="InterPro" id="IPR017871">
    <property type="entry name" value="ABC_transporter-like_CS"/>
</dbReference>
<dbReference type="OrthoDB" id="9784332at2"/>
<dbReference type="GO" id="GO:0005524">
    <property type="term" value="F:ATP binding"/>
    <property type="evidence" value="ECO:0007669"/>
    <property type="project" value="UniProtKB-UniRule"/>
</dbReference>
<dbReference type="GO" id="GO:0016887">
    <property type="term" value="F:ATP hydrolysis activity"/>
    <property type="evidence" value="ECO:0007669"/>
    <property type="project" value="InterPro"/>
</dbReference>
<evidence type="ECO:0000256" key="4">
    <source>
        <dbReference type="ARBA" id="ARBA00022741"/>
    </source>
</evidence>
<dbReference type="GO" id="GO:0042626">
    <property type="term" value="F:ATPase-coupled transmembrane transporter activity"/>
    <property type="evidence" value="ECO:0007669"/>
    <property type="project" value="TreeGrafter"/>
</dbReference>
<dbReference type="InterPro" id="IPR030946">
    <property type="entry name" value="EcfA2"/>
</dbReference>
<evidence type="ECO:0000256" key="5">
    <source>
        <dbReference type="ARBA" id="ARBA00022840"/>
    </source>
</evidence>
<comment type="subcellular location">
    <subcellularLocation>
        <location evidence="1 8">Cell membrane</location>
        <topology evidence="1 8">Peripheral membrane protein</topology>
    </subcellularLocation>
</comment>
<keyword evidence="7 8" id="KW-0472">Membrane</keyword>
<dbReference type="Proteomes" id="UP000002294">
    <property type="component" value="Chromosome"/>
</dbReference>
<keyword evidence="2 8" id="KW-0813">Transport</keyword>
<protein>
    <recommendedName>
        <fullName evidence="8">Energy-coupling factor transporter ATP-binding protein EcfA2</fullName>
        <ecNumber evidence="8">7.-.-.-</ecNumber>
    </recommendedName>
</protein>
<dbReference type="PROSITE" id="PS00211">
    <property type="entry name" value="ABC_TRANSPORTER_1"/>
    <property type="match status" value="1"/>
</dbReference>
<dbReference type="InterPro" id="IPR003593">
    <property type="entry name" value="AAA+_ATPase"/>
</dbReference>
<name>C7RE28_ANAPD</name>
<dbReference type="EC" id="7.-.-.-" evidence="8"/>
<dbReference type="RefSeq" id="WP_015778339.1">
    <property type="nucleotide sequence ID" value="NC_013171.1"/>
</dbReference>
<comment type="similarity">
    <text evidence="8">Belongs to the ABC transporter superfamily. Energy-coupling factor EcfA family.</text>
</comment>
<feature type="domain" description="ABC transporter" evidence="9">
    <location>
        <begin position="3"/>
        <end position="245"/>
    </location>
</feature>
<dbReference type="InterPro" id="IPR050095">
    <property type="entry name" value="ECF_ABC_transporter_ATP-bd"/>
</dbReference>
<accession>C7RE28</accession>
<dbReference type="InterPro" id="IPR027417">
    <property type="entry name" value="P-loop_NTPase"/>
</dbReference>
<organism evidence="10 11">
    <name type="scientific">Anaerococcus prevotii (strain ATCC 9321 / DSM 20548 / JCM 6508 / NCTC 11806 / PC1)</name>
    <name type="common">Peptostreptococcus prevotii</name>
    <name type="synonym">Peptococcus prevotii</name>
    <dbReference type="NCBI Taxonomy" id="525919"/>
    <lineage>
        <taxon>Bacteria</taxon>
        <taxon>Bacillati</taxon>
        <taxon>Bacillota</taxon>
        <taxon>Tissierellia</taxon>
        <taxon>Tissierellales</taxon>
        <taxon>Peptoniphilaceae</taxon>
        <taxon>Anaerococcus</taxon>
    </lineage>
</organism>
<dbReference type="HOGENOM" id="CLU_000604_1_22_9"/>
<dbReference type="GO" id="GO:0043190">
    <property type="term" value="C:ATP-binding cassette (ABC) transporter complex"/>
    <property type="evidence" value="ECO:0007669"/>
    <property type="project" value="TreeGrafter"/>
</dbReference>
<keyword evidence="6" id="KW-1278">Translocase</keyword>
<dbReference type="PANTHER" id="PTHR43553:SF27">
    <property type="entry name" value="ENERGY-COUPLING FACTOR TRANSPORTER ATP-BINDING PROTEIN ECFA2"/>
    <property type="match status" value="1"/>
</dbReference>
<evidence type="ECO:0000256" key="7">
    <source>
        <dbReference type="ARBA" id="ARBA00023136"/>
    </source>
</evidence>
<dbReference type="STRING" id="525919.Apre_1418"/>
<evidence type="ECO:0000313" key="11">
    <source>
        <dbReference type="Proteomes" id="UP000002294"/>
    </source>
</evidence>
<dbReference type="PANTHER" id="PTHR43553">
    <property type="entry name" value="HEAVY METAL TRANSPORTER"/>
    <property type="match status" value="1"/>
</dbReference>
<dbReference type="Gene3D" id="3.40.50.300">
    <property type="entry name" value="P-loop containing nucleotide triphosphate hydrolases"/>
    <property type="match status" value="1"/>
</dbReference>
<evidence type="ECO:0000256" key="8">
    <source>
        <dbReference type="RuleBase" id="RU365104"/>
    </source>
</evidence>
<keyword evidence="4 8" id="KW-0547">Nucleotide-binding</keyword>
<evidence type="ECO:0000256" key="2">
    <source>
        <dbReference type="ARBA" id="ARBA00022448"/>
    </source>
</evidence>
<dbReference type="PROSITE" id="PS50893">
    <property type="entry name" value="ABC_TRANSPORTER_2"/>
    <property type="match status" value="1"/>
</dbReference>
<keyword evidence="5 8" id="KW-0067">ATP-binding</keyword>
<evidence type="ECO:0000256" key="1">
    <source>
        <dbReference type="ARBA" id="ARBA00004202"/>
    </source>
</evidence>
<evidence type="ECO:0000256" key="3">
    <source>
        <dbReference type="ARBA" id="ARBA00022475"/>
    </source>
</evidence>
<dbReference type="eggNOG" id="COG1122">
    <property type="taxonomic scope" value="Bacteria"/>
</dbReference>
<proteinExistence type="inferred from homology"/>
<evidence type="ECO:0000256" key="6">
    <source>
        <dbReference type="ARBA" id="ARBA00022967"/>
    </source>
</evidence>
<dbReference type="AlphaFoldDB" id="C7RE28"/>
<dbReference type="KEGG" id="apr:Apre_1418"/>
<comment type="subunit">
    <text evidence="8">Forms a stable energy-coupling factor (ECF) transporter complex composed of 2 membrane-embedded substrate-binding proteins (S component), 2 ATP-binding proteins (A component) and 2 transmembrane proteins (T component).</text>
</comment>
<gene>
    <name evidence="10" type="ordered locus">Apre_1418</name>
</gene>
<dbReference type="Pfam" id="PF00005">
    <property type="entry name" value="ABC_tran"/>
    <property type="match status" value="1"/>
</dbReference>
<keyword evidence="3 8" id="KW-1003">Cell membrane</keyword>